<evidence type="ECO:0000313" key="3">
    <source>
        <dbReference type="EMBL" id="PLW36379.1"/>
    </source>
</evidence>
<reference evidence="3 4" key="1">
    <citation type="submission" date="2017-11" db="EMBL/GenBank/DDBJ databases">
        <title>De novo assembly and phasing of dikaryotic genomes from two isolates of Puccinia coronata f. sp. avenae, the causal agent of oat crown rust.</title>
        <authorList>
            <person name="Miller M.E."/>
            <person name="Zhang Y."/>
            <person name="Omidvar V."/>
            <person name="Sperschneider J."/>
            <person name="Schwessinger B."/>
            <person name="Raley C."/>
            <person name="Palmer J.M."/>
            <person name="Garnica D."/>
            <person name="Upadhyaya N."/>
            <person name="Rathjen J."/>
            <person name="Taylor J.M."/>
            <person name="Park R.F."/>
            <person name="Dodds P.N."/>
            <person name="Hirsch C.D."/>
            <person name="Kianian S.F."/>
            <person name="Figueroa M."/>
        </authorList>
    </citation>
    <scope>NUCLEOTIDE SEQUENCE [LARGE SCALE GENOMIC DNA]</scope>
    <source>
        <strain evidence="3">12NC29</strain>
    </source>
</reference>
<evidence type="ECO:0000313" key="4">
    <source>
        <dbReference type="Proteomes" id="UP000235388"/>
    </source>
</evidence>
<evidence type="ECO:0000313" key="2">
    <source>
        <dbReference type="EMBL" id="PLW15001.1"/>
    </source>
</evidence>
<proteinExistence type="predicted"/>
<keyword evidence="4" id="KW-1185">Reference proteome</keyword>
<sequence length="124" mass="13257">MHGNFKIYQTGQEVQITGHIVDFDMNLQITIVMVDFVAITSGHGSSRGTASVSTTAGSPSKAGRNFYVSLRFGVKFDSRKGKTQTLPPKGLASGLSPSAYMKPKATPVRLSKSGKGKEKAHKDV</sequence>
<gene>
    <name evidence="3" type="ORF">PCANC_16184</name>
    <name evidence="2" type="ORF">PCANC_19597</name>
</gene>
<organism evidence="3 4">
    <name type="scientific">Puccinia coronata f. sp. avenae</name>
    <dbReference type="NCBI Taxonomy" id="200324"/>
    <lineage>
        <taxon>Eukaryota</taxon>
        <taxon>Fungi</taxon>
        <taxon>Dikarya</taxon>
        <taxon>Basidiomycota</taxon>
        <taxon>Pucciniomycotina</taxon>
        <taxon>Pucciniomycetes</taxon>
        <taxon>Pucciniales</taxon>
        <taxon>Pucciniaceae</taxon>
        <taxon>Puccinia</taxon>
    </lineage>
</organism>
<dbReference type="EMBL" id="PGCJ01000240">
    <property type="protein sequence ID" value="PLW36379.1"/>
    <property type="molecule type" value="Genomic_DNA"/>
</dbReference>
<feature type="region of interest" description="Disordered" evidence="1">
    <location>
        <begin position="80"/>
        <end position="124"/>
    </location>
</feature>
<feature type="compositionally biased region" description="Basic and acidic residues" evidence="1">
    <location>
        <begin position="115"/>
        <end position="124"/>
    </location>
</feature>
<protein>
    <submittedName>
        <fullName evidence="3">Uncharacterized protein</fullName>
    </submittedName>
</protein>
<feature type="compositionally biased region" description="Polar residues" evidence="1">
    <location>
        <begin position="42"/>
        <end position="58"/>
    </location>
</feature>
<feature type="region of interest" description="Disordered" evidence="1">
    <location>
        <begin position="42"/>
        <end position="63"/>
    </location>
</feature>
<accession>A0A2N5UF53</accession>
<comment type="caution">
    <text evidence="3">The sequence shown here is derived from an EMBL/GenBank/DDBJ whole genome shotgun (WGS) entry which is preliminary data.</text>
</comment>
<name>A0A2N5UF53_9BASI</name>
<dbReference type="EMBL" id="PGCJ01000907">
    <property type="protein sequence ID" value="PLW15001.1"/>
    <property type="molecule type" value="Genomic_DNA"/>
</dbReference>
<dbReference type="AlphaFoldDB" id="A0A2N5UF53"/>
<dbReference type="Proteomes" id="UP000235388">
    <property type="component" value="Unassembled WGS sequence"/>
</dbReference>
<evidence type="ECO:0000256" key="1">
    <source>
        <dbReference type="SAM" id="MobiDB-lite"/>
    </source>
</evidence>